<name>A0A8H7W0W8_9HELO</name>
<dbReference type="SMART" id="SM00555">
    <property type="entry name" value="GIT"/>
    <property type="match status" value="2"/>
</dbReference>
<dbReference type="InterPro" id="IPR039892">
    <property type="entry name" value="Spa2/Sph1"/>
</dbReference>
<dbReference type="PANTHER" id="PTHR21601:SF0">
    <property type="entry name" value="PROTEIN SPA2-RELATED"/>
    <property type="match status" value="1"/>
</dbReference>
<dbReference type="OrthoDB" id="445896at2759"/>
<keyword evidence="4" id="KW-1185">Reference proteome</keyword>
<evidence type="ECO:0000259" key="2">
    <source>
        <dbReference type="PROSITE" id="PS50200"/>
    </source>
</evidence>
<dbReference type="AlphaFoldDB" id="A0A8H7W0W8"/>
<dbReference type="Pfam" id="PF08518">
    <property type="entry name" value="GIT_SHD"/>
    <property type="match status" value="2"/>
</dbReference>
<proteinExistence type="predicted"/>
<dbReference type="InterPro" id="IPR013724">
    <property type="entry name" value="GIT_SHD"/>
</dbReference>
<dbReference type="Pfam" id="PF14479">
    <property type="entry name" value="HeLo"/>
    <property type="match status" value="1"/>
</dbReference>
<feature type="domain" description="Ras-associating" evidence="2">
    <location>
        <begin position="444"/>
        <end position="517"/>
    </location>
</feature>
<dbReference type="Proteomes" id="UP000664132">
    <property type="component" value="Unassembled WGS sequence"/>
</dbReference>
<evidence type="ECO:0000313" key="4">
    <source>
        <dbReference type="Proteomes" id="UP000664132"/>
    </source>
</evidence>
<dbReference type="GO" id="GO:0005078">
    <property type="term" value="F:MAP-kinase scaffold activity"/>
    <property type="evidence" value="ECO:0007669"/>
    <property type="project" value="TreeGrafter"/>
</dbReference>
<dbReference type="Gene3D" id="1.20.120.1020">
    <property type="entry name" value="Prion-inhibition and propagation, HeLo domain"/>
    <property type="match status" value="1"/>
</dbReference>
<evidence type="ECO:0000313" key="3">
    <source>
        <dbReference type="EMBL" id="KAG4411027.1"/>
    </source>
</evidence>
<dbReference type="CDD" id="cd01786">
    <property type="entry name" value="RA_STE50"/>
    <property type="match status" value="1"/>
</dbReference>
<dbReference type="InterPro" id="IPR029071">
    <property type="entry name" value="Ubiquitin-like_domsf"/>
</dbReference>
<feature type="region of interest" description="Disordered" evidence="1">
    <location>
        <begin position="192"/>
        <end position="232"/>
    </location>
</feature>
<dbReference type="PANTHER" id="PTHR21601">
    <property type="entry name" value="SPA2 PROTEIN"/>
    <property type="match status" value="1"/>
</dbReference>
<protein>
    <recommendedName>
        <fullName evidence="2">Ras-associating domain-containing protein</fullName>
    </recommendedName>
</protein>
<dbReference type="InterPro" id="IPR000159">
    <property type="entry name" value="RA_dom"/>
</dbReference>
<dbReference type="PROSITE" id="PS50200">
    <property type="entry name" value="RA"/>
    <property type="match status" value="1"/>
</dbReference>
<reference evidence="3" key="1">
    <citation type="submission" date="2021-02" db="EMBL/GenBank/DDBJ databases">
        <title>Genome sequence Cadophora malorum strain M34.</title>
        <authorList>
            <person name="Stefanovic E."/>
            <person name="Vu D."/>
            <person name="Scully C."/>
            <person name="Dijksterhuis J."/>
            <person name="Roader J."/>
            <person name="Houbraken J."/>
        </authorList>
    </citation>
    <scope>NUCLEOTIDE SEQUENCE</scope>
    <source>
        <strain evidence="3">M34</strain>
    </source>
</reference>
<sequence>MASLGALLRSCLESFKSVLTSQDFGTEYELLCTELSMQWLRVRLWGESIGLYFDPDGRLEESLTNRPDVEAKVTSCVNSIAFLLSEIETIRRNYELRPPVELVSNSPTAEKSIRTSKSLGKLSSVTAVATLRQRMKDNQKQKSFLAITKWTMCDAKRFDDRVKRLKGLIDGLEDVSRAADVTRQPARTRSLTILSPEHPPPYSFTPPLGRRRDEDTAPALASARRMSTARQERELPKHYESLKRHTGCTSENEEARRARTQEKLLRLTNYQLYELRVDVYDELCRREQGNTAPSFLPVNLTYHPKRNQAREKISKLAPHRFRDLTMDLVFELERRFPHLWLQAIPELESASHQTDPFSMPRDSITRRYGCVLLPNSPPPLLKYRATQRRTLAHVPATTPNFSRPALSSRFSLVPQTLGLEPSSAPKPEDNTPAPSVNNGSVEIFKSFRVSMEDPCWKVLPAALKKYSINAPWEQYALYILYEDKERCLGMDEKPLILFKQLDKMGKKPMFMLRKICPEV</sequence>
<evidence type="ECO:0000256" key="1">
    <source>
        <dbReference type="SAM" id="MobiDB-lite"/>
    </source>
</evidence>
<comment type="caution">
    <text evidence="3">The sequence shown here is derived from an EMBL/GenBank/DDBJ whole genome shotgun (WGS) entry which is preliminary data.</text>
</comment>
<feature type="region of interest" description="Disordered" evidence="1">
    <location>
        <begin position="417"/>
        <end position="437"/>
    </location>
</feature>
<dbReference type="InterPro" id="IPR038305">
    <property type="entry name" value="HeLo_sf"/>
</dbReference>
<dbReference type="InterPro" id="IPR029498">
    <property type="entry name" value="HeLo_dom"/>
</dbReference>
<gene>
    <name evidence="3" type="ORF">IFR04_015845</name>
</gene>
<dbReference type="SMART" id="SM00314">
    <property type="entry name" value="RA"/>
    <property type="match status" value="1"/>
</dbReference>
<dbReference type="EMBL" id="JAFJYH010000535">
    <property type="protein sequence ID" value="KAG4411027.1"/>
    <property type="molecule type" value="Genomic_DNA"/>
</dbReference>
<dbReference type="Pfam" id="PF00788">
    <property type="entry name" value="RA"/>
    <property type="match status" value="1"/>
</dbReference>
<dbReference type="Gene3D" id="3.10.20.90">
    <property type="entry name" value="Phosphatidylinositol 3-kinase Catalytic Subunit, Chain A, domain 1"/>
    <property type="match status" value="1"/>
</dbReference>
<dbReference type="SUPFAM" id="SSF54236">
    <property type="entry name" value="Ubiquitin-like"/>
    <property type="match status" value="1"/>
</dbReference>
<organism evidence="3 4">
    <name type="scientific">Cadophora malorum</name>
    <dbReference type="NCBI Taxonomy" id="108018"/>
    <lineage>
        <taxon>Eukaryota</taxon>
        <taxon>Fungi</taxon>
        <taxon>Dikarya</taxon>
        <taxon>Ascomycota</taxon>
        <taxon>Pezizomycotina</taxon>
        <taxon>Leotiomycetes</taxon>
        <taxon>Helotiales</taxon>
        <taxon>Ploettnerulaceae</taxon>
        <taxon>Cadophora</taxon>
    </lineage>
</organism>
<accession>A0A8H7W0W8</accession>